<dbReference type="Pfam" id="PF04727">
    <property type="entry name" value="ELMO_CED12"/>
    <property type="match status" value="1"/>
</dbReference>
<dbReference type="SUPFAM" id="SSF52540">
    <property type="entry name" value="P-loop containing nucleoside triphosphate hydrolases"/>
    <property type="match status" value="3"/>
</dbReference>
<gene>
    <name evidence="12" type="ORF">T265_00031</name>
</gene>
<dbReference type="PANTHER" id="PTHR47157">
    <property type="entry name" value="CHROMODOMAIN-HELICASE-DNA-BINDING PROTEIN 1-LIKE"/>
    <property type="match status" value="1"/>
</dbReference>
<evidence type="ECO:0000313" key="13">
    <source>
        <dbReference type="Proteomes" id="UP000054324"/>
    </source>
</evidence>
<dbReference type="GO" id="GO:0003678">
    <property type="term" value="F:DNA helicase activity"/>
    <property type="evidence" value="ECO:0007669"/>
    <property type="project" value="InterPro"/>
</dbReference>
<keyword evidence="13" id="KW-1185">Reference proteome</keyword>
<dbReference type="InterPro" id="IPR043472">
    <property type="entry name" value="Macro_dom-like"/>
</dbReference>
<dbReference type="InterPro" id="IPR027417">
    <property type="entry name" value="P-loop_NTPase"/>
</dbReference>
<dbReference type="PROSITE" id="PS51192">
    <property type="entry name" value="HELICASE_ATP_BIND_1"/>
    <property type="match status" value="1"/>
</dbReference>
<dbReference type="OrthoDB" id="448448at2759"/>
<evidence type="ECO:0000259" key="9">
    <source>
        <dbReference type="PROSITE" id="PS51192"/>
    </source>
</evidence>
<dbReference type="GeneID" id="20314219"/>
<dbReference type="GO" id="GO:0005634">
    <property type="term" value="C:nucleus"/>
    <property type="evidence" value="ECO:0007669"/>
    <property type="project" value="UniProtKB-SubCell"/>
</dbReference>
<evidence type="ECO:0000256" key="4">
    <source>
        <dbReference type="ARBA" id="ARBA00022801"/>
    </source>
</evidence>
<dbReference type="InterPro" id="IPR001650">
    <property type="entry name" value="Helicase_C-like"/>
</dbReference>
<keyword evidence="5" id="KW-0067">ATP-binding</keyword>
<feature type="domain" description="ELMO" evidence="11">
    <location>
        <begin position="1218"/>
        <end position="1372"/>
    </location>
</feature>
<dbReference type="SMART" id="SM00490">
    <property type="entry name" value="HELICc"/>
    <property type="match status" value="1"/>
</dbReference>
<dbReference type="Gene3D" id="3.40.220.10">
    <property type="entry name" value="Leucine Aminopeptidase, subunit E, domain 1"/>
    <property type="match status" value="1"/>
</dbReference>
<dbReference type="InterPro" id="IPR031053">
    <property type="entry name" value="ALC1"/>
</dbReference>
<feature type="compositionally biased region" description="Basic and acidic residues" evidence="8">
    <location>
        <begin position="1009"/>
        <end position="1029"/>
    </location>
</feature>
<sequence>MLLQEAIDSACAIDVNAADITSEDLHQFGIRNVTLRDYQLSGVSWLASCSLQNRGAILCDEMGLGKTCQVIAFLSAYFRRKPHSSILLVCPLSVMDNWINELNRFFPSIGFLIYSGDQTVREEKRSAFKAKPCPILLTTYELCINDQLFLETVSWDILVVDEGHRLKNSDSLLYKVLSEVRCSNPTSASRLPLSRLGRPGSIPALVPSSCGTVARHREGATAKRSISHQNVMLRKYACRKLRFILTGTPVQNNLTELYSLLHFVSPSHFPKSLHADFVNYFGTPDPTEQAVRDVQMGKLLRPFLLRRTKQQVLLDLPPRLDLLIYHSLTPLQTKIYRALLTRNADVLTSVVSTEIGAPRAKVPTYRVTNLLMQLRKCVDHPYLFDGVEPEPFELGDHLILASSKLVLLDLLLDYLYNPFEQHQTSTRHVGPVHKVLIFSQMTRMLDIVQDYLTLKGYSYERLDGSVRGEDRVSAVNCFNRSNETFLFLLSTKAGGQGLNLVAADTVIFIDSDFNPQNDIQAAARAHRIGQTKPVRVIRLVGRDTVEEAILSRADVKLKLTARVLGSGEMAVKGDEADIPSPEELAMVLKFGLARLLDNMNLKEVEDASSLSDKPDLNFAEILGETHPDTWHWLPPLPVEAKLNSNKQSNWVLLTETPYQCKVSEADLQAVAQLKEGYRIRSQGPVPPTSLSFEKRPKVGQKQLTPEELAEKKKKAEEAAELRLQKAAEAAAKRAERKLEKKKALWKSAGYLSMSVFRELVSEGQENPETGTVLDAILVEDEANLNEEPGTAVTIHYVFGDASEPLTNFEENCSSYRKPAIVCFSVDDSGGWARGGFFAALQKQSTKPRELYELAGEMDDLNMGDCHLIPVLDRSANTNIHSTANMTFSDVLLLRDRETLQFPFPVNFCGLLIAQQHSRRSQTSGSPPDLHIDSLERSLTALGMACRALGHCSVHLPRIGQGTHAFQWYTVERLLRKHLVERSHTDVYVYYYRRQADATATATPDSSETSAKRSADDLLSDERKSTEPARKQAHLSRHLKNLFTGKVFYLWLDDHSAEESTALAQHCPPNMIRFFITLIWGFYEWYLRPAIKFALRRATGKCELHRLILAYPRGAMRTFAIEQSMRRSKCDLLRGALPWTIHFDYNSRASELARIKNVDISSLSMYAFSEARLTKSALANTCLRAACDRNKCTEIYSLRPRQQRTPASPHTGLTSLVTATHSSLVQLWNDLAPVEQNADPASRRWSLIGFQTDNPYTDFRGMGILSLKNMVYFSSHHTKLARSLLSASNHPQHWYPFAILAINVTEMLYVFLEKGQLKNQFYNTADQCSLDDFYKLFCFTFHSFHEYWMKTVRDVMFFNFHREQFRSRLESRLQSSDCRLGLTGSNGDVSFFEP</sequence>
<evidence type="ECO:0000259" key="11">
    <source>
        <dbReference type="PROSITE" id="PS51335"/>
    </source>
</evidence>
<dbReference type="Gene3D" id="3.40.50.10810">
    <property type="entry name" value="Tandem AAA-ATPase domain"/>
    <property type="match status" value="2"/>
</dbReference>
<dbReference type="Pfam" id="PF00176">
    <property type="entry name" value="SNF2-rel_dom"/>
    <property type="match status" value="2"/>
</dbReference>
<name>A0A075A496_OPIVI</name>
<dbReference type="GO" id="GO:0006338">
    <property type="term" value="P:chromatin remodeling"/>
    <property type="evidence" value="ECO:0007669"/>
    <property type="project" value="InterPro"/>
</dbReference>
<feature type="domain" description="Helicase ATP-binding" evidence="9">
    <location>
        <begin position="47"/>
        <end position="267"/>
    </location>
</feature>
<protein>
    <recommendedName>
        <fullName evidence="14">Protein, SNF2 family</fullName>
    </recommendedName>
</protein>
<evidence type="ECO:0000256" key="7">
    <source>
        <dbReference type="SAM" id="Coils"/>
    </source>
</evidence>
<dbReference type="EMBL" id="KL596619">
    <property type="protein sequence ID" value="KER34161.1"/>
    <property type="molecule type" value="Genomic_DNA"/>
</dbReference>
<comment type="subcellular location">
    <subcellularLocation>
        <location evidence="1">Nucleus</location>
    </subcellularLocation>
</comment>
<evidence type="ECO:0000256" key="3">
    <source>
        <dbReference type="ARBA" id="ARBA00022741"/>
    </source>
</evidence>
<dbReference type="RefSeq" id="XP_009161952.1">
    <property type="nucleotide sequence ID" value="XM_009163688.1"/>
</dbReference>
<evidence type="ECO:0000259" key="10">
    <source>
        <dbReference type="PROSITE" id="PS51194"/>
    </source>
</evidence>
<dbReference type="Proteomes" id="UP000054324">
    <property type="component" value="Unassembled WGS sequence"/>
</dbReference>
<feature type="region of interest" description="Disordered" evidence="8">
    <location>
        <begin position="1000"/>
        <end position="1031"/>
    </location>
</feature>
<dbReference type="InterPro" id="IPR049730">
    <property type="entry name" value="SNF2/RAD54-like_C"/>
</dbReference>
<evidence type="ECO:0008006" key="14">
    <source>
        <dbReference type="Google" id="ProtNLM"/>
    </source>
</evidence>
<accession>A0A075A496</accession>
<dbReference type="PROSITE" id="PS51194">
    <property type="entry name" value="HELICASE_CTER"/>
    <property type="match status" value="1"/>
</dbReference>
<evidence type="ECO:0000256" key="1">
    <source>
        <dbReference type="ARBA" id="ARBA00004123"/>
    </source>
</evidence>
<dbReference type="InterPro" id="IPR038718">
    <property type="entry name" value="SNF2-like_sf"/>
</dbReference>
<dbReference type="Pfam" id="PF00271">
    <property type="entry name" value="Helicase_C"/>
    <property type="match status" value="1"/>
</dbReference>
<evidence type="ECO:0000256" key="2">
    <source>
        <dbReference type="ARBA" id="ARBA00007025"/>
    </source>
</evidence>
<evidence type="ECO:0000256" key="5">
    <source>
        <dbReference type="ARBA" id="ARBA00022840"/>
    </source>
</evidence>
<organism evidence="12 13">
    <name type="scientific">Opisthorchis viverrini</name>
    <name type="common">Southeast Asian liver fluke</name>
    <dbReference type="NCBI Taxonomy" id="6198"/>
    <lineage>
        <taxon>Eukaryota</taxon>
        <taxon>Metazoa</taxon>
        <taxon>Spiralia</taxon>
        <taxon>Lophotrochozoa</taxon>
        <taxon>Platyhelminthes</taxon>
        <taxon>Trematoda</taxon>
        <taxon>Digenea</taxon>
        <taxon>Opisthorchiida</taxon>
        <taxon>Opisthorchiata</taxon>
        <taxon>Opisthorchiidae</taxon>
        <taxon>Opisthorchis</taxon>
    </lineage>
</organism>
<dbReference type="CDD" id="cd18793">
    <property type="entry name" value="SF2_C_SNF"/>
    <property type="match status" value="1"/>
</dbReference>
<keyword evidence="3" id="KW-0547">Nucleotide-binding</keyword>
<keyword evidence="6" id="KW-0539">Nucleus</keyword>
<dbReference type="KEGG" id="ovi:T265_00031"/>
<dbReference type="GO" id="GO:0006281">
    <property type="term" value="P:DNA repair"/>
    <property type="evidence" value="ECO:0007669"/>
    <property type="project" value="InterPro"/>
</dbReference>
<feature type="coiled-coil region" evidence="7">
    <location>
        <begin position="709"/>
        <end position="744"/>
    </location>
</feature>
<dbReference type="InterPro" id="IPR014001">
    <property type="entry name" value="Helicase_ATP-bd"/>
</dbReference>
<dbReference type="SUPFAM" id="SSF52949">
    <property type="entry name" value="Macro domain-like"/>
    <property type="match status" value="1"/>
</dbReference>
<dbReference type="InterPro" id="IPR000330">
    <property type="entry name" value="SNF2_N"/>
</dbReference>
<feature type="region of interest" description="Disordered" evidence="8">
    <location>
        <begin position="680"/>
        <end position="708"/>
    </location>
</feature>
<dbReference type="CTD" id="20314219"/>
<dbReference type="STRING" id="6198.A0A075A496"/>
<dbReference type="SMART" id="SM00487">
    <property type="entry name" value="DEXDc"/>
    <property type="match status" value="1"/>
</dbReference>
<dbReference type="PANTHER" id="PTHR47157:SF1">
    <property type="entry name" value="CHROMODOMAIN-HELICASE-DNA-BINDING PROTEIN 1-LIKE"/>
    <property type="match status" value="1"/>
</dbReference>
<evidence type="ECO:0000313" key="12">
    <source>
        <dbReference type="EMBL" id="KER34161.1"/>
    </source>
</evidence>
<keyword evidence="4" id="KW-0378">Hydrolase</keyword>
<dbReference type="PROSITE" id="PS51335">
    <property type="entry name" value="ELMO"/>
    <property type="match status" value="1"/>
</dbReference>
<dbReference type="GO" id="GO:0016787">
    <property type="term" value="F:hydrolase activity"/>
    <property type="evidence" value="ECO:0007669"/>
    <property type="project" value="UniProtKB-KW"/>
</dbReference>
<dbReference type="InterPro" id="IPR006816">
    <property type="entry name" value="ELMO_dom"/>
</dbReference>
<comment type="similarity">
    <text evidence="2">Belongs to the SNF2/RAD54 helicase family.</text>
</comment>
<keyword evidence="7" id="KW-0175">Coiled coil</keyword>
<reference evidence="12 13" key="1">
    <citation type="submission" date="2013-11" db="EMBL/GenBank/DDBJ databases">
        <title>Opisthorchis viverrini - life in the bile duct.</title>
        <authorList>
            <person name="Young N.D."/>
            <person name="Nagarajan N."/>
            <person name="Lin S.J."/>
            <person name="Korhonen P.K."/>
            <person name="Jex A.R."/>
            <person name="Hall R.S."/>
            <person name="Safavi-Hemami H."/>
            <person name="Kaewkong W."/>
            <person name="Bertrand D."/>
            <person name="Gao S."/>
            <person name="Seet Q."/>
            <person name="Wongkham S."/>
            <person name="Teh B.T."/>
            <person name="Wongkham C."/>
            <person name="Intapan P.M."/>
            <person name="Maleewong W."/>
            <person name="Yang X."/>
            <person name="Hu M."/>
            <person name="Wang Z."/>
            <person name="Hofmann A."/>
            <person name="Sternberg P.W."/>
            <person name="Tan P."/>
            <person name="Wang J."/>
            <person name="Gasser R.B."/>
        </authorList>
    </citation>
    <scope>NUCLEOTIDE SEQUENCE [LARGE SCALE GENOMIC DNA]</scope>
</reference>
<dbReference type="Gene3D" id="3.40.50.300">
    <property type="entry name" value="P-loop containing nucleotide triphosphate hydrolases"/>
    <property type="match status" value="1"/>
</dbReference>
<dbReference type="GO" id="GO:0005524">
    <property type="term" value="F:ATP binding"/>
    <property type="evidence" value="ECO:0007669"/>
    <property type="project" value="UniProtKB-KW"/>
</dbReference>
<feature type="domain" description="Helicase C-terminal" evidence="10">
    <location>
        <begin position="410"/>
        <end position="579"/>
    </location>
</feature>
<evidence type="ECO:0000256" key="6">
    <source>
        <dbReference type="ARBA" id="ARBA00023242"/>
    </source>
</evidence>
<evidence type="ECO:0000256" key="8">
    <source>
        <dbReference type="SAM" id="MobiDB-lite"/>
    </source>
</evidence>
<proteinExistence type="inferred from homology"/>